<dbReference type="Gene3D" id="1.20.1270.60">
    <property type="entry name" value="Arfaptin homology (AH) domain/BAR domain"/>
    <property type="match status" value="2"/>
</dbReference>
<dbReference type="Gene3D" id="1.10.555.10">
    <property type="entry name" value="Rho GTPase activation protein"/>
    <property type="match status" value="1"/>
</dbReference>
<feature type="region of interest" description="Disordered" evidence="2">
    <location>
        <begin position="203"/>
        <end position="227"/>
    </location>
</feature>
<dbReference type="Proteomes" id="UP000479691">
    <property type="component" value="Unassembled WGS sequence"/>
</dbReference>
<dbReference type="Proteomes" id="UP000614610">
    <property type="component" value="Unassembled WGS sequence"/>
</dbReference>
<feature type="domain" description="F-BAR" evidence="5">
    <location>
        <begin position="32"/>
        <end position="483"/>
    </location>
</feature>
<dbReference type="InterPro" id="IPR008936">
    <property type="entry name" value="Rho_GTPase_activation_prot"/>
</dbReference>
<protein>
    <recommendedName>
        <fullName evidence="11">Rho-GTPase-activating protein 8</fullName>
    </recommendedName>
</protein>
<feature type="domain" description="Rho-GAP" evidence="4">
    <location>
        <begin position="517"/>
        <end position="715"/>
    </location>
</feature>
<feature type="domain" description="DEP" evidence="3">
    <location>
        <begin position="259"/>
        <end position="344"/>
    </location>
</feature>
<dbReference type="InterPro" id="IPR000591">
    <property type="entry name" value="DEP_dom"/>
</dbReference>
<dbReference type="GO" id="GO:0005096">
    <property type="term" value="F:GTPase activator activity"/>
    <property type="evidence" value="ECO:0007669"/>
    <property type="project" value="TreeGrafter"/>
</dbReference>
<feature type="region of interest" description="Disordered" evidence="2">
    <location>
        <begin position="724"/>
        <end position="894"/>
    </location>
</feature>
<dbReference type="GO" id="GO:0005737">
    <property type="term" value="C:cytoplasm"/>
    <property type="evidence" value="ECO:0007669"/>
    <property type="project" value="TreeGrafter"/>
</dbReference>
<evidence type="ECO:0000313" key="9">
    <source>
        <dbReference type="Proteomes" id="UP000479691"/>
    </source>
</evidence>
<accession>A0A6G1M9I0</accession>
<dbReference type="EMBL" id="WIWT01000022">
    <property type="protein sequence ID" value="KAF3214482.1"/>
    <property type="molecule type" value="Genomic_DNA"/>
</dbReference>
<gene>
    <name evidence="8" type="ORF">TWF191_005501</name>
    <name evidence="7" type="ORF">TWF679_004855</name>
    <name evidence="6" type="ORF">TWF788_003607</name>
</gene>
<evidence type="ECO:0000256" key="1">
    <source>
        <dbReference type="PROSITE-ProRule" id="PRU01077"/>
    </source>
</evidence>
<dbReference type="GO" id="GO:0000935">
    <property type="term" value="C:division septum"/>
    <property type="evidence" value="ECO:0007669"/>
    <property type="project" value="TreeGrafter"/>
</dbReference>
<feature type="compositionally biased region" description="Polar residues" evidence="2">
    <location>
        <begin position="783"/>
        <end position="797"/>
    </location>
</feature>
<dbReference type="InterPro" id="IPR001060">
    <property type="entry name" value="FCH_dom"/>
</dbReference>
<dbReference type="AlphaFoldDB" id="A0A6G1M9I0"/>
<dbReference type="Pfam" id="PF00620">
    <property type="entry name" value="RhoGAP"/>
    <property type="match status" value="1"/>
</dbReference>
<dbReference type="CDD" id="cd04399">
    <property type="entry name" value="RhoGAP_fRGD2"/>
    <property type="match status" value="1"/>
</dbReference>
<dbReference type="PANTHER" id="PTHR23065">
    <property type="entry name" value="PROLINE-SERINE-THREONINE PHOSPHATASE INTERACTING PROTEIN 1"/>
    <property type="match status" value="1"/>
</dbReference>
<reference evidence="9 10" key="1">
    <citation type="submission" date="2019-06" db="EMBL/GenBank/DDBJ databases">
        <authorList>
            <person name="Palmer J.M."/>
        </authorList>
    </citation>
    <scope>NUCLEOTIDE SEQUENCE [LARGE SCALE GENOMIC DNA]</scope>
    <source>
        <strain evidence="8 10">TWF191</strain>
        <strain evidence="7">TWF679</strain>
        <strain evidence="6 9">TWF788</strain>
    </source>
</reference>
<dbReference type="GO" id="GO:0005886">
    <property type="term" value="C:plasma membrane"/>
    <property type="evidence" value="ECO:0007669"/>
    <property type="project" value="TreeGrafter"/>
</dbReference>
<dbReference type="Pfam" id="PF00610">
    <property type="entry name" value="DEP"/>
    <property type="match status" value="1"/>
</dbReference>
<evidence type="ECO:0000313" key="7">
    <source>
        <dbReference type="EMBL" id="KAF3214482.1"/>
    </source>
</evidence>
<feature type="compositionally biased region" description="Basic and acidic residues" evidence="2">
    <location>
        <begin position="737"/>
        <end position="747"/>
    </location>
</feature>
<comment type="caution">
    <text evidence="6">The sequence shown here is derived from an EMBL/GenBank/DDBJ whole genome shotgun (WGS) entry which is preliminary data.</text>
</comment>
<evidence type="ECO:0000313" key="10">
    <source>
        <dbReference type="Proteomes" id="UP000483672"/>
    </source>
</evidence>
<dbReference type="InterPro" id="IPR027267">
    <property type="entry name" value="AH/BAR_dom_sf"/>
</dbReference>
<dbReference type="EMBL" id="WIPF01000029">
    <property type="protein sequence ID" value="KAF3225218.1"/>
    <property type="molecule type" value="Genomic_DNA"/>
</dbReference>
<dbReference type="Gene3D" id="1.10.10.10">
    <property type="entry name" value="Winged helix-like DNA-binding domain superfamily/Winged helix DNA-binding domain"/>
    <property type="match status" value="1"/>
</dbReference>
<feature type="compositionally biased region" description="Polar residues" evidence="2">
    <location>
        <begin position="822"/>
        <end position="841"/>
    </location>
</feature>
<dbReference type="InterPro" id="IPR036390">
    <property type="entry name" value="WH_DNA-bd_sf"/>
</dbReference>
<feature type="compositionally biased region" description="Low complexity" evidence="2">
    <location>
        <begin position="748"/>
        <end position="765"/>
    </location>
</feature>
<dbReference type="SUPFAM" id="SSF48350">
    <property type="entry name" value="GTPase activation domain, GAP"/>
    <property type="match status" value="1"/>
</dbReference>
<dbReference type="OrthoDB" id="2155291at2759"/>
<dbReference type="PROSITE" id="PS50186">
    <property type="entry name" value="DEP"/>
    <property type="match status" value="1"/>
</dbReference>
<organism evidence="6 9">
    <name type="scientific">Orbilia oligospora</name>
    <name type="common">Nematode-trapping fungus</name>
    <name type="synonym">Arthrobotrys oligospora</name>
    <dbReference type="NCBI Taxonomy" id="2813651"/>
    <lineage>
        <taxon>Eukaryota</taxon>
        <taxon>Fungi</taxon>
        <taxon>Dikarya</taxon>
        <taxon>Ascomycota</taxon>
        <taxon>Pezizomycotina</taxon>
        <taxon>Orbiliomycetes</taxon>
        <taxon>Orbiliales</taxon>
        <taxon>Orbiliaceae</taxon>
        <taxon>Orbilia</taxon>
    </lineage>
</organism>
<evidence type="ECO:0000259" key="4">
    <source>
        <dbReference type="PROSITE" id="PS50238"/>
    </source>
</evidence>
<dbReference type="PANTHER" id="PTHR23065:SF17">
    <property type="entry name" value="RHO-GTPASE-ACTIVATING PROTEIN RGD2"/>
    <property type="match status" value="1"/>
</dbReference>
<sequence length="894" mass="99494">MLEVRTALSIFPIYRWIRLSSVWSTKNPADPLSNRPLSVQNAHIGLGKLFAKLQQGVVENQQVLTIARLRADAEDAYGDKLKGIAPAAERPDGFARDEGASTRKAYEGIKKEMDSAGESHKKVAENIRKLVIEPFSKWAEAHEQRVEMSHDDLQNKIRNHDKQTENVKKLRNNFFNKCRLLEDYDQEKELGFQSLSLVDKAKEAKPTANGEKDVTTPSSATAPTAPEIKVAEAEDDEDSYEIGDMFYAPSQLKKILTAALDTLPMNEVKVTLLGTYQNCTPGDVIVQHLQKHLGATTVSAAERIGQDLIGHGFLRLVGNMGNTFANSSKMSYQWKPKAFELAGKAPAPTLQRKGTLANMLAPVEEADDLSPESPGNALSDMFNRYLSQPRPGETQYDKLKREAAEADEKYKGGVQKLDLIRCNLEEAMMDHFKFMERCELDRLKAIKAVILDFSGAVSNVIPTLQSTVDTMMLFQETVQPPGDLRFMIDTYRTGSFLPKVTTYESYYNTAGDQTYGVDLELRARGDRKRVPLIVTSILQYLDNHYPDLETDEARRGIWTVDVPLKATHHLRNVINNGKAIPRDVLEKYDMPIVASALKLYLLELPDSLVSSRVYDVIKTIYHTHGGEGDDQTRLSVIQNTLGGLLLANIATLDALVSHFTRLIELTSAEEQYYTDLSAAFAPCILRPRVESIVTLHDKHAQRLFRDLLSHKELIFGELKRERSLNAGRNRAPSSTDESSRKVNEQARARAVIAARSRPSSPATASRNRRDSSRGGDFPRIPVNPTQSPTTSVSSRYRQSLEVPGLPTSGPGGLGDIDPQQAAFATQESSPGFAQTAESYEQSPEDDAPPSDNKLPHQPPPKAEDSGFRRASRGYQPRRNIRPEGVSLSDRPIED</sequence>
<feature type="compositionally biased region" description="Low complexity" evidence="2">
    <location>
        <begin position="215"/>
        <end position="226"/>
    </location>
</feature>
<name>A0A6G1M9I0_ORBOL</name>
<dbReference type="PROSITE" id="PS51741">
    <property type="entry name" value="F_BAR"/>
    <property type="match status" value="1"/>
</dbReference>
<evidence type="ECO:0000313" key="8">
    <source>
        <dbReference type="EMBL" id="KAF3225218.1"/>
    </source>
</evidence>
<keyword evidence="1" id="KW-0175">Coiled coil</keyword>
<dbReference type="GO" id="GO:0007264">
    <property type="term" value="P:small GTPase-mediated signal transduction"/>
    <property type="evidence" value="ECO:0007669"/>
    <property type="project" value="TreeGrafter"/>
</dbReference>
<dbReference type="InterPro" id="IPR031160">
    <property type="entry name" value="F_BAR_dom"/>
</dbReference>
<dbReference type="PROSITE" id="PS50238">
    <property type="entry name" value="RHOGAP"/>
    <property type="match status" value="1"/>
</dbReference>
<evidence type="ECO:0008006" key="11">
    <source>
        <dbReference type="Google" id="ProtNLM"/>
    </source>
</evidence>
<feature type="compositionally biased region" description="Basic and acidic residues" evidence="2">
    <location>
        <begin position="203"/>
        <end position="214"/>
    </location>
</feature>
<dbReference type="SUPFAM" id="SSF46785">
    <property type="entry name" value="Winged helix' DNA-binding domain"/>
    <property type="match status" value="1"/>
</dbReference>
<dbReference type="GO" id="GO:0007010">
    <property type="term" value="P:cytoskeleton organization"/>
    <property type="evidence" value="ECO:0007669"/>
    <property type="project" value="TreeGrafter"/>
</dbReference>
<dbReference type="InterPro" id="IPR036388">
    <property type="entry name" value="WH-like_DNA-bd_sf"/>
</dbReference>
<evidence type="ECO:0000256" key="2">
    <source>
        <dbReference type="SAM" id="MobiDB-lite"/>
    </source>
</evidence>
<proteinExistence type="predicted"/>
<dbReference type="SMART" id="SM00324">
    <property type="entry name" value="RhoGAP"/>
    <property type="match status" value="1"/>
</dbReference>
<dbReference type="InterPro" id="IPR000198">
    <property type="entry name" value="RhoGAP_dom"/>
</dbReference>
<dbReference type="FunFam" id="1.10.555.10:FF:000044">
    <property type="entry name" value="Rho-gtpase-activating protein 8"/>
    <property type="match status" value="1"/>
</dbReference>
<dbReference type="Pfam" id="PF00611">
    <property type="entry name" value="FCH"/>
    <property type="match status" value="1"/>
</dbReference>
<dbReference type="EMBL" id="JAABOE010000018">
    <property type="protein sequence ID" value="KAF3186141.1"/>
    <property type="molecule type" value="Genomic_DNA"/>
</dbReference>
<dbReference type="Proteomes" id="UP000483672">
    <property type="component" value="Unassembled WGS sequence"/>
</dbReference>
<evidence type="ECO:0000259" key="3">
    <source>
        <dbReference type="PROSITE" id="PS50186"/>
    </source>
</evidence>
<dbReference type="SUPFAM" id="SSF103657">
    <property type="entry name" value="BAR/IMD domain-like"/>
    <property type="match status" value="1"/>
</dbReference>
<evidence type="ECO:0000259" key="5">
    <source>
        <dbReference type="PROSITE" id="PS51741"/>
    </source>
</evidence>
<evidence type="ECO:0000313" key="6">
    <source>
        <dbReference type="EMBL" id="KAF3186141.1"/>
    </source>
</evidence>